<sequence>MSNFKLRLADELGIQPAKIVGMEQHGLGFFTWHDSGVVGGQCSCCHTIIWVSPMKNSILAKTRPEHIPSSGEEYRTYYKDTLNRFLCSLPPCPNCGKREFDRFINNTSFPRLQDGFEFDENQSDIALINSPPFSVKVWWLDEN</sequence>
<dbReference type="RefSeq" id="WP_377122255.1">
    <property type="nucleotide sequence ID" value="NZ_JBHRSD010000011.1"/>
</dbReference>
<dbReference type="EMBL" id="JBHRSD010000011">
    <property type="protein sequence ID" value="MFC3032175.1"/>
    <property type="molecule type" value="Genomic_DNA"/>
</dbReference>
<evidence type="ECO:0000313" key="1">
    <source>
        <dbReference type="EMBL" id="MFC3032175.1"/>
    </source>
</evidence>
<gene>
    <name evidence="1" type="ORF">ACFOEE_06565</name>
</gene>
<comment type="caution">
    <text evidence="1">The sequence shown here is derived from an EMBL/GenBank/DDBJ whole genome shotgun (WGS) entry which is preliminary data.</text>
</comment>
<name>A0ABV7CHQ7_9GAMM</name>
<protein>
    <submittedName>
        <fullName evidence="1">Uncharacterized protein</fullName>
    </submittedName>
</protein>
<evidence type="ECO:0000313" key="2">
    <source>
        <dbReference type="Proteomes" id="UP001595453"/>
    </source>
</evidence>
<accession>A0ABV7CHQ7</accession>
<reference evidence="2" key="1">
    <citation type="journal article" date="2019" name="Int. J. Syst. Evol. Microbiol.">
        <title>The Global Catalogue of Microorganisms (GCM) 10K type strain sequencing project: providing services to taxonomists for standard genome sequencing and annotation.</title>
        <authorList>
            <consortium name="The Broad Institute Genomics Platform"/>
            <consortium name="The Broad Institute Genome Sequencing Center for Infectious Disease"/>
            <person name="Wu L."/>
            <person name="Ma J."/>
        </authorList>
    </citation>
    <scope>NUCLEOTIDE SEQUENCE [LARGE SCALE GENOMIC DNA]</scope>
    <source>
        <strain evidence="2">KCTC 42730</strain>
    </source>
</reference>
<keyword evidence="2" id="KW-1185">Reference proteome</keyword>
<organism evidence="1 2">
    <name type="scientific">Pseudoalteromonas fenneropenaei</name>
    <dbReference type="NCBI Taxonomy" id="1737459"/>
    <lineage>
        <taxon>Bacteria</taxon>
        <taxon>Pseudomonadati</taxon>
        <taxon>Pseudomonadota</taxon>
        <taxon>Gammaproteobacteria</taxon>
        <taxon>Alteromonadales</taxon>
        <taxon>Pseudoalteromonadaceae</taxon>
        <taxon>Pseudoalteromonas</taxon>
    </lineage>
</organism>
<dbReference type="Proteomes" id="UP001595453">
    <property type="component" value="Unassembled WGS sequence"/>
</dbReference>
<proteinExistence type="predicted"/>